<evidence type="ECO:0008006" key="3">
    <source>
        <dbReference type="Google" id="ProtNLM"/>
    </source>
</evidence>
<comment type="caution">
    <text evidence="1">The sequence shown here is derived from an EMBL/GenBank/DDBJ whole genome shotgun (WGS) entry which is preliminary data.</text>
</comment>
<proteinExistence type="predicted"/>
<reference evidence="1" key="1">
    <citation type="submission" date="2021-02" db="EMBL/GenBank/DDBJ databases">
        <authorList>
            <person name="Dougan E. K."/>
            <person name="Rhodes N."/>
            <person name="Thang M."/>
            <person name="Chan C."/>
        </authorList>
    </citation>
    <scope>NUCLEOTIDE SEQUENCE</scope>
</reference>
<gene>
    <name evidence="1" type="ORF">SNEC2469_LOCUS4718</name>
</gene>
<accession>A0A812LKL5</accession>
<keyword evidence="2" id="KW-1185">Reference proteome</keyword>
<organism evidence="1 2">
    <name type="scientific">Symbiodinium necroappetens</name>
    <dbReference type="NCBI Taxonomy" id="1628268"/>
    <lineage>
        <taxon>Eukaryota</taxon>
        <taxon>Sar</taxon>
        <taxon>Alveolata</taxon>
        <taxon>Dinophyceae</taxon>
        <taxon>Suessiales</taxon>
        <taxon>Symbiodiniaceae</taxon>
        <taxon>Symbiodinium</taxon>
    </lineage>
</organism>
<protein>
    <recommendedName>
        <fullName evidence="3">Right handed beta helix domain-containing protein</fullName>
    </recommendedName>
</protein>
<dbReference type="Proteomes" id="UP000601435">
    <property type="component" value="Unassembled WGS sequence"/>
</dbReference>
<evidence type="ECO:0000313" key="2">
    <source>
        <dbReference type="Proteomes" id="UP000601435"/>
    </source>
</evidence>
<dbReference type="AlphaFoldDB" id="A0A812LKL5"/>
<sequence>MKPLKQACVTVHGHLVIGGEPDGKPDANIQFDSCHNEGKLSFGGALHVVNGLTMRSGFVMIQDSDSAGGGGLYIRGNGLHQTGGKVLLKDCGSDGSGGGLLIDSDDGFQQDAGDISCIGCAAAQRGGCMAITGRAIISGSVDVKNCSADLGKSPAWFGVFPVESHIAHV</sequence>
<evidence type="ECO:0000313" key="1">
    <source>
        <dbReference type="EMBL" id="CAE7245091.1"/>
    </source>
</evidence>
<dbReference type="EMBL" id="CAJNJA010009279">
    <property type="protein sequence ID" value="CAE7245091.1"/>
    <property type="molecule type" value="Genomic_DNA"/>
</dbReference>
<name>A0A812LKL5_9DINO</name>